<keyword evidence="2 6" id="KW-0812">Transmembrane</keyword>
<feature type="domain" description="NfeD-like C-terminal" evidence="7">
    <location>
        <begin position="394"/>
        <end position="448"/>
    </location>
</feature>
<evidence type="ECO:0000313" key="10">
    <source>
        <dbReference type="EMBL" id="ARQ03190.1"/>
    </source>
</evidence>
<accession>A0A1W7A0T0</accession>
<dbReference type="PANTHER" id="PTHR33507">
    <property type="entry name" value="INNER MEMBRANE PROTEIN YBBJ"/>
    <property type="match status" value="1"/>
</dbReference>
<dbReference type="FunFam" id="3.90.226.10:FF:000089">
    <property type="entry name" value="Membrane-bound serine protease"/>
    <property type="match status" value="1"/>
</dbReference>
<dbReference type="AlphaFoldDB" id="A0A1W7A0T0"/>
<sequence length="449" mass="46555">MPVVTRWLAAIGSAALILALLAALLAGAQAAPGKRVLVIEIKGAISVAAQRQVSRAIDLARRDDAAAILINLDTPGGLVSATRDIIRDLVASPVPIIVYVAPSGARAASAGTFLVYASHLAAMAPGTNLGAATPVQMGGIPGVPQPKDDKKPAEPSAAEKKSINDVIALLRSLAQMRGRDLDFAEKAVRDAATLTATEARAQGVIEIVASNVPDVLAQADGRRVTVAGADRTLSTRDAEIVNVTPDWRTQLLAIIADPNVAFILLLIGIYGLLFEFWTPGAIIPGVLGSICLLLGLIALSVLPVQYGALGLLLLGIALMIGEAFTPGIGALGIGGLIAFVVGSFYLFETDGADFDLRVSLAVIAGAAIVSAGFAFLVLGAAVKARHRPVTLGLDDMLGTRGMVIDWQGEQGHVRVQGEIWNARGNHAFGNGDIVRVQQRKGLTLFVEPG</sequence>
<evidence type="ECO:0000259" key="9">
    <source>
        <dbReference type="Pfam" id="PF25145"/>
    </source>
</evidence>
<dbReference type="PANTHER" id="PTHR33507:SF4">
    <property type="entry name" value="NODULATION COMPETITIVENESS PROTEIN NFED"/>
    <property type="match status" value="1"/>
</dbReference>
<feature type="domain" description="NfeD1b N-terminal" evidence="9">
    <location>
        <begin position="36"/>
        <end position="220"/>
    </location>
</feature>
<dbReference type="InterPro" id="IPR029045">
    <property type="entry name" value="ClpP/crotonase-like_dom_sf"/>
</dbReference>
<dbReference type="CDD" id="cd07020">
    <property type="entry name" value="Clp_protease_NfeD_1"/>
    <property type="match status" value="1"/>
</dbReference>
<proteinExistence type="predicted"/>
<dbReference type="EMBL" id="CP021112">
    <property type="protein sequence ID" value="ARQ03190.1"/>
    <property type="molecule type" value="Genomic_DNA"/>
</dbReference>
<dbReference type="InterPro" id="IPR012340">
    <property type="entry name" value="NA-bd_OB-fold"/>
</dbReference>
<dbReference type="Gene3D" id="3.90.226.10">
    <property type="entry name" value="2-enoyl-CoA Hydratase, Chain A, domain 1"/>
    <property type="match status" value="1"/>
</dbReference>
<dbReference type="InterPro" id="IPR052165">
    <property type="entry name" value="Membrane_assoc_protease"/>
</dbReference>
<keyword evidence="3 6" id="KW-1133">Transmembrane helix</keyword>
<feature type="domain" description="NfeD integral membrane" evidence="8">
    <location>
        <begin position="259"/>
        <end position="376"/>
    </location>
</feature>
<feature type="transmembrane region" description="Helical" evidence="6">
    <location>
        <begin position="304"/>
        <end position="321"/>
    </location>
</feature>
<feature type="transmembrane region" description="Helical" evidence="6">
    <location>
        <begin position="251"/>
        <end position="273"/>
    </location>
</feature>
<dbReference type="Pfam" id="PF01957">
    <property type="entry name" value="NfeD"/>
    <property type="match status" value="1"/>
</dbReference>
<keyword evidence="4 6" id="KW-0472">Membrane</keyword>
<evidence type="ECO:0000259" key="7">
    <source>
        <dbReference type="Pfam" id="PF01957"/>
    </source>
</evidence>
<name>A0A1W7A0T0_9HYPH</name>
<dbReference type="SUPFAM" id="SSF52096">
    <property type="entry name" value="ClpP/crotonase"/>
    <property type="match status" value="1"/>
</dbReference>
<evidence type="ECO:0000313" key="11">
    <source>
        <dbReference type="Proteomes" id="UP000194137"/>
    </source>
</evidence>
<dbReference type="InterPro" id="IPR056738">
    <property type="entry name" value="NfeD1b_N"/>
</dbReference>
<feature type="region of interest" description="Disordered" evidence="5">
    <location>
        <begin position="135"/>
        <end position="159"/>
    </location>
</feature>
<reference evidence="10 11" key="1">
    <citation type="submission" date="2017-05" db="EMBL/GenBank/DDBJ databases">
        <title>Full genome sequence of Pseudorhodoplanes sinuspersici.</title>
        <authorList>
            <person name="Dastgheib S.M.M."/>
            <person name="Shavandi M."/>
            <person name="Tirandaz H."/>
        </authorList>
    </citation>
    <scope>NUCLEOTIDE SEQUENCE [LARGE SCALE GENOMIC DNA]</scope>
    <source>
        <strain evidence="10 11">RIPI110</strain>
    </source>
</reference>
<evidence type="ECO:0000256" key="3">
    <source>
        <dbReference type="ARBA" id="ARBA00022989"/>
    </source>
</evidence>
<evidence type="ECO:0000256" key="1">
    <source>
        <dbReference type="ARBA" id="ARBA00004141"/>
    </source>
</evidence>
<evidence type="ECO:0000256" key="4">
    <source>
        <dbReference type="ARBA" id="ARBA00023136"/>
    </source>
</evidence>
<dbReference type="RefSeq" id="WP_198343874.1">
    <property type="nucleotide sequence ID" value="NZ_CP021112.1"/>
</dbReference>
<keyword evidence="11" id="KW-1185">Reference proteome</keyword>
<protein>
    <submittedName>
        <fullName evidence="10">Uncharacterized protein</fullName>
    </submittedName>
</protein>
<feature type="transmembrane region" description="Helical" evidence="6">
    <location>
        <begin position="328"/>
        <end position="347"/>
    </location>
</feature>
<feature type="compositionally biased region" description="Basic and acidic residues" evidence="5">
    <location>
        <begin position="146"/>
        <end position="159"/>
    </location>
</feature>
<dbReference type="InterPro" id="IPR002810">
    <property type="entry name" value="NfeD-like_C"/>
</dbReference>
<dbReference type="Proteomes" id="UP000194137">
    <property type="component" value="Chromosome"/>
</dbReference>
<dbReference type="Pfam" id="PF24961">
    <property type="entry name" value="NfeD_membrane"/>
    <property type="match status" value="1"/>
</dbReference>
<gene>
    <name evidence="10" type="ORF">CAK95_25245</name>
</gene>
<evidence type="ECO:0000256" key="6">
    <source>
        <dbReference type="SAM" id="Phobius"/>
    </source>
</evidence>
<dbReference type="KEGG" id="psin:CAK95_25245"/>
<feature type="transmembrane region" description="Helical" evidence="6">
    <location>
        <begin position="359"/>
        <end position="382"/>
    </location>
</feature>
<organism evidence="10 11">
    <name type="scientific">Pseudorhodoplanes sinuspersici</name>
    <dbReference type="NCBI Taxonomy" id="1235591"/>
    <lineage>
        <taxon>Bacteria</taxon>
        <taxon>Pseudomonadati</taxon>
        <taxon>Pseudomonadota</taxon>
        <taxon>Alphaproteobacteria</taxon>
        <taxon>Hyphomicrobiales</taxon>
        <taxon>Pseudorhodoplanes</taxon>
    </lineage>
</organism>
<evidence type="ECO:0000256" key="5">
    <source>
        <dbReference type="SAM" id="MobiDB-lite"/>
    </source>
</evidence>
<dbReference type="STRING" id="1235591.CAK95_25245"/>
<comment type="subcellular location">
    <subcellularLocation>
        <location evidence="1">Membrane</location>
        <topology evidence="1">Multi-pass membrane protein</topology>
    </subcellularLocation>
</comment>
<dbReference type="Gene3D" id="2.40.50.140">
    <property type="entry name" value="Nucleic acid-binding proteins"/>
    <property type="match status" value="1"/>
</dbReference>
<dbReference type="SUPFAM" id="SSF141322">
    <property type="entry name" value="NfeD domain-like"/>
    <property type="match status" value="1"/>
</dbReference>
<feature type="transmembrane region" description="Helical" evidence="6">
    <location>
        <begin position="280"/>
        <end position="298"/>
    </location>
</feature>
<dbReference type="Pfam" id="PF25145">
    <property type="entry name" value="NfeD1b_N"/>
    <property type="match status" value="1"/>
</dbReference>
<dbReference type="GO" id="GO:0016020">
    <property type="term" value="C:membrane"/>
    <property type="evidence" value="ECO:0007669"/>
    <property type="project" value="UniProtKB-SubCell"/>
</dbReference>
<evidence type="ECO:0000259" key="8">
    <source>
        <dbReference type="Pfam" id="PF24961"/>
    </source>
</evidence>
<dbReference type="InterPro" id="IPR056739">
    <property type="entry name" value="NfeD_membrane"/>
</dbReference>
<evidence type="ECO:0000256" key="2">
    <source>
        <dbReference type="ARBA" id="ARBA00022692"/>
    </source>
</evidence>